<evidence type="ECO:0000313" key="3">
    <source>
        <dbReference type="Proteomes" id="UP000585474"/>
    </source>
</evidence>
<reference evidence="2 3" key="1">
    <citation type="submission" date="2019-07" db="EMBL/GenBank/DDBJ databases">
        <title>De Novo Assembly of kiwifruit Actinidia rufa.</title>
        <authorList>
            <person name="Sugita-Konishi S."/>
            <person name="Sato K."/>
            <person name="Mori E."/>
            <person name="Abe Y."/>
            <person name="Kisaki G."/>
            <person name="Hamano K."/>
            <person name="Suezawa K."/>
            <person name="Otani M."/>
            <person name="Fukuda T."/>
            <person name="Manabe T."/>
            <person name="Gomi K."/>
            <person name="Tabuchi M."/>
            <person name="Akimitsu K."/>
            <person name="Kataoka I."/>
        </authorList>
    </citation>
    <scope>NUCLEOTIDE SEQUENCE [LARGE SCALE GENOMIC DNA]</scope>
    <source>
        <strain evidence="3">cv. Fuchu</strain>
    </source>
</reference>
<feature type="region of interest" description="Disordered" evidence="1">
    <location>
        <begin position="114"/>
        <end position="210"/>
    </location>
</feature>
<feature type="compositionally biased region" description="Basic and acidic residues" evidence="1">
    <location>
        <begin position="153"/>
        <end position="183"/>
    </location>
</feature>
<comment type="caution">
    <text evidence="2">The sequence shown here is derived from an EMBL/GenBank/DDBJ whole genome shotgun (WGS) entry which is preliminary data.</text>
</comment>
<proteinExistence type="predicted"/>
<gene>
    <name evidence="2" type="ORF">Acr_24g0008400</name>
</gene>
<dbReference type="EMBL" id="BJWL01000024">
    <property type="protein sequence ID" value="GFZ14650.1"/>
    <property type="molecule type" value="Genomic_DNA"/>
</dbReference>
<dbReference type="OrthoDB" id="1733251at2759"/>
<keyword evidence="3" id="KW-1185">Reference proteome</keyword>
<feature type="compositionally biased region" description="Basic and acidic residues" evidence="1">
    <location>
        <begin position="119"/>
        <end position="131"/>
    </location>
</feature>
<name>A0A7J0GUX9_9ERIC</name>
<protein>
    <submittedName>
        <fullName evidence="2">Uncharacterized protein</fullName>
    </submittedName>
</protein>
<sequence>MASIVGAGRGPMSLVGVGRGLSGFRRTFASPDRATAWFLTRTNEPRRSQRFVRLKSCRRSSEKSGCAAVQTQTTYENFRYRADNRRNVYDQGCLNNFLEVFCTKIEPSRNNFHGYVQEEVPRPPKVPTRDAEADDSGGSRRAKVEDDLEIGDDILKLSHRHDFEEGGDVRSRGSDSLPRKSPDVELGLGLELQEPASLSGRHPSGRRNGS</sequence>
<accession>A0A7J0GUX9</accession>
<evidence type="ECO:0000256" key="1">
    <source>
        <dbReference type="SAM" id="MobiDB-lite"/>
    </source>
</evidence>
<dbReference type="Proteomes" id="UP000585474">
    <property type="component" value="Unassembled WGS sequence"/>
</dbReference>
<organism evidence="2 3">
    <name type="scientific">Actinidia rufa</name>
    <dbReference type="NCBI Taxonomy" id="165716"/>
    <lineage>
        <taxon>Eukaryota</taxon>
        <taxon>Viridiplantae</taxon>
        <taxon>Streptophyta</taxon>
        <taxon>Embryophyta</taxon>
        <taxon>Tracheophyta</taxon>
        <taxon>Spermatophyta</taxon>
        <taxon>Magnoliopsida</taxon>
        <taxon>eudicotyledons</taxon>
        <taxon>Gunneridae</taxon>
        <taxon>Pentapetalae</taxon>
        <taxon>asterids</taxon>
        <taxon>Ericales</taxon>
        <taxon>Actinidiaceae</taxon>
        <taxon>Actinidia</taxon>
    </lineage>
</organism>
<dbReference type="AlphaFoldDB" id="A0A7J0GUX9"/>
<evidence type="ECO:0000313" key="2">
    <source>
        <dbReference type="EMBL" id="GFZ14650.1"/>
    </source>
</evidence>